<evidence type="ECO:0000256" key="1">
    <source>
        <dbReference type="SAM" id="MobiDB-lite"/>
    </source>
</evidence>
<feature type="domain" description="Thioredoxin-like fold" evidence="3">
    <location>
        <begin position="80"/>
        <end position="246"/>
    </location>
</feature>
<keyword evidence="5" id="KW-1185">Reference proteome</keyword>
<dbReference type="Proteomes" id="UP000291591">
    <property type="component" value="Unassembled WGS sequence"/>
</dbReference>
<dbReference type="InterPro" id="IPR036249">
    <property type="entry name" value="Thioredoxin-like_sf"/>
</dbReference>
<keyword evidence="2" id="KW-0812">Transmembrane</keyword>
<keyword evidence="2" id="KW-0472">Membrane</keyword>
<dbReference type="RefSeq" id="WP_130288832.1">
    <property type="nucleotide sequence ID" value="NZ_SHKL01000001.1"/>
</dbReference>
<protein>
    <submittedName>
        <fullName evidence="4">Protein-disulfide isomerase</fullName>
    </submittedName>
</protein>
<evidence type="ECO:0000313" key="5">
    <source>
        <dbReference type="Proteomes" id="UP000291591"/>
    </source>
</evidence>
<dbReference type="GO" id="GO:0016853">
    <property type="term" value="F:isomerase activity"/>
    <property type="evidence" value="ECO:0007669"/>
    <property type="project" value="UniProtKB-KW"/>
</dbReference>
<sequence length="256" mass="25920">MSGRSERERREAAQARLSAAGITPTKKSTGGGGGKQGLVIAAVILVVALVAGLFYAWQTSSTSSTAAPVAPTYQSSRSGTVVTSGAASAPVTVDVYEDFLCPACQQFERIYGDEITAALNEGKIKVNYHVIAILNERSNPAGYSTLAGNAGLCAADAGIWPAFHSRLFAEQPSEGGAGKTAQELATIGQQLGAQGDFAGCVTGNGDAGAITQATDDAAGDQAVAPGGRLSTPTVLVNGKAIELNDSDWLKNATGAA</sequence>
<name>A0A4Q7UR70_PSEST</name>
<dbReference type="OrthoDB" id="117402at2"/>
<dbReference type="AlphaFoldDB" id="A0A4Q7UR70"/>
<dbReference type="Pfam" id="PF13462">
    <property type="entry name" value="Thioredoxin_4"/>
    <property type="match status" value="1"/>
</dbReference>
<feature type="region of interest" description="Disordered" evidence="1">
    <location>
        <begin position="1"/>
        <end position="33"/>
    </location>
</feature>
<evidence type="ECO:0000256" key="2">
    <source>
        <dbReference type="SAM" id="Phobius"/>
    </source>
</evidence>
<feature type="compositionally biased region" description="Basic and acidic residues" evidence="1">
    <location>
        <begin position="1"/>
        <end position="13"/>
    </location>
</feature>
<organism evidence="4 5">
    <name type="scientific">Pseudonocardia sediminis</name>
    <dbReference type="NCBI Taxonomy" id="1397368"/>
    <lineage>
        <taxon>Bacteria</taxon>
        <taxon>Bacillati</taxon>
        <taxon>Actinomycetota</taxon>
        <taxon>Actinomycetes</taxon>
        <taxon>Pseudonocardiales</taxon>
        <taxon>Pseudonocardiaceae</taxon>
        <taxon>Pseudonocardia</taxon>
    </lineage>
</organism>
<reference evidence="4 5" key="1">
    <citation type="submission" date="2019-02" db="EMBL/GenBank/DDBJ databases">
        <title>Sequencing the genomes of 1000 actinobacteria strains.</title>
        <authorList>
            <person name="Klenk H.-P."/>
        </authorList>
    </citation>
    <scope>NUCLEOTIDE SEQUENCE [LARGE SCALE GENOMIC DNA]</scope>
    <source>
        <strain evidence="4 5">DSM 45779</strain>
    </source>
</reference>
<feature type="compositionally biased region" description="Low complexity" evidence="1">
    <location>
        <begin position="14"/>
        <end position="28"/>
    </location>
</feature>
<evidence type="ECO:0000313" key="4">
    <source>
        <dbReference type="EMBL" id="RZT84195.1"/>
    </source>
</evidence>
<dbReference type="SUPFAM" id="SSF52833">
    <property type="entry name" value="Thioredoxin-like"/>
    <property type="match status" value="1"/>
</dbReference>
<proteinExistence type="predicted"/>
<dbReference type="CDD" id="cd02972">
    <property type="entry name" value="DsbA_family"/>
    <property type="match status" value="1"/>
</dbReference>
<dbReference type="InterPro" id="IPR012336">
    <property type="entry name" value="Thioredoxin-like_fold"/>
</dbReference>
<comment type="caution">
    <text evidence="4">The sequence shown here is derived from an EMBL/GenBank/DDBJ whole genome shotgun (WGS) entry which is preliminary data.</text>
</comment>
<evidence type="ECO:0000259" key="3">
    <source>
        <dbReference type="Pfam" id="PF13462"/>
    </source>
</evidence>
<keyword evidence="4" id="KW-0413">Isomerase</keyword>
<keyword evidence="2" id="KW-1133">Transmembrane helix</keyword>
<dbReference type="EMBL" id="SHKL01000001">
    <property type="protein sequence ID" value="RZT84195.1"/>
    <property type="molecule type" value="Genomic_DNA"/>
</dbReference>
<accession>A0A4Q7UR70</accession>
<dbReference type="Gene3D" id="3.40.30.10">
    <property type="entry name" value="Glutaredoxin"/>
    <property type="match status" value="1"/>
</dbReference>
<gene>
    <name evidence="4" type="ORF">EV383_1032</name>
</gene>
<feature type="transmembrane region" description="Helical" evidence="2">
    <location>
        <begin position="37"/>
        <end position="57"/>
    </location>
</feature>